<dbReference type="InterPro" id="IPR046520">
    <property type="entry name" value="DUF6697"/>
</dbReference>
<organism evidence="4 5">
    <name type="scientific">Galerina marginata (strain CBS 339.88)</name>
    <dbReference type="NCBI Taxonomy" id="685588"/>
    <lineage>
        <taxon>Eukaryota</taxon>
        <taxon>Fungi</taxon>
        <taxon>Dikarya</taxon>
        <taxon>Basidiomycota</taxon>
        <taxon>Agaricomycotina</taxon>
        <taxon>Agaricomycetes</taxon>
        <taxon>Agaricomycetidae</taxon>
        <taxon>Agaricales</taxon>
        <taxon>Agaricineae</taxon>
        <taxon>Strophariaceae</taxon>
        <taxon>Galerina</taxon>
    </lineage>
</organism>
<feature type="coiled-coil region" evidence="1">
    <location>
        <begin position="73"/>
        <end position="114"/>
    </location>
</feature>
<feature type="coiled-coil region" evidence="1">
    <location>
        <begin position="169"/>
        <end position="210"/>
    </location>
</feature>
<evidence type="ECO:0000313" key="4">
    <source>
        <dbReference type="EMBL" id="KDR85112.1"/>
    </source>
</evidence>
<feature type="region of interest" description="Disordered" evidence="2">
    <location>
        <begin position="53"/>
        <end position="73"/>
    </location>
</feature>
<accession>A0A067TS12</accession>
<name>A0A067TS12_GALM3</name>
<dbReference type="Pfam" id="PF20411">
    <property type="entry name" value="DUF6697"/>
    <property type="match status" value="1"/>
</dbReference>
<dbReference type="HOGENOM" id="CLU_509918_0_0_1"/>
<evidence type="ECO:0000256" key="2">
    <source>
        <dbReference type="SAM" id="MobiDB-lite"/>
    </source>
</evidence>
<dbReference type="EMBL" id="KL142367">
    <property type="protein sequence ID" value="KDR85112.1"/>
    <property type="molecule type" value="Genomic_DNA"/>
</dbReference>
<gene>
    <name evidence="4" type="ORF">GALMADRAFT_233738</name>
</gene>
<evidence type="ECO:0000259" key="3">
    <source>
        <dbReference type="Pfam" id="PF20411"/>
    </source>
</evidence>
<feature type="domain" description="DUF6697" evidence="3">
    <location>
        <begin position="323"/>
        <end position="488"/>
    </location>
</feature>
<reference evidence="5" key="1">
    <citation type="journal article" date="2014" name="Proc. Natl. Acad. Sci. U.S.A.">
        <title>Extensive sampling of basidiomycete genomes demonstrates inadequacy of the white-rot/brown-rot paradigm for wood decay fungi.</title>
        <authorList>
            <person name="Riley R."/>
            <person name="Salamov A.A."/>
            <person name="Brown D.W."/>
            <person name="Nagy L.G."/>
            <person name="Floudas D."/>
            <person name="Held B.W."/>
            <person name="Levasseur A."/>
            <person name="Lombard V."/>
            <person name="Morin E."/>
            <person name="Otillar R."/>
            <person name="Lindquist E.A."/>
            <person name="Sun H."/>
            <person name="LaButti K.M."/>
            <person name="Schmutz J."/>
            <person name="Jabbour D."/>
            <person name="Luo H."/>
            <person name="Baker S.E."/>
            <person name="Pisabarro A.G."/>
            <person name="Walton J.D."/>
            <person name="Blanchette R.A."/>
            <person name="Henrissat B."/>
            <person name="Martin F."/>
            <person name="Cullen D."/>
            <person name="Hibbett D.S."/>
            <person name="Grigoriev I.V."/>
        </authorList>
    </citation>
    <scope>NUCLEOTIDE SEQUENCE [LARGE SCALE GENOMIC DNA]</scope>
    <source>
        <strain evidence="5">CBS 339.88</strain>
    </source>
</reference>
<evidence type="ECO:0000256" key="1">
    <source>
        <dbReference type="SAM" id="Coils"/>
    </source>
</evidence>
<protein>
    <recommendedName>
        <fullName evidence="3">DUF6697 domain-containing protein</fullName>
    </recommendedName>
</protein>
<proteinExistence type="predicted"/>
<feature type="compositionally biased region" description="Basic and acidic residues" evidence="2">
    <location>
        <begin position="53"/>
        <end position="67"/>
    </location>
</feature>
<dbReference type="OrthoDB" id="2757553at2759"/>
<evidence type="ECO:0000313" key="5">
    <source>
        <dbReference type="Proteomes" id="UP000027222"/>
    </source>
</evidence>
<dbReference type="Proteomes" id="UP000027222">
    <property type="component" value="Unassembled WGS sequence"/>
</dbReference>
<dbReference type="AlphaFoldDB" id="A0A067TS12"/>
<keyword evidence="1" id="KW-0175">Coiled coil</keyword>
<keyword evidence="5" id="KW-1185">Reference proteome</keyword>
<sequence length="500" mass="56844">MDEVFWSNVVKRWSDASENVITLKKELAKVQEERALYRSLVNNLRRNDVRDLRQSDQIREESPHSVPEDDDINSTIQDELQDAEVGLSRAKEEYRRLQQEIKALTLENEKLSLDHKEQITKLRDELYHSKAIEKDPPKNSPPKRTLLEKRIDDERGVSTQPGILQPQVVIALQRQIDGLQQLLEARESDNQRLRDELAITHGKLQKAEDNSKVLLTSIVKLQEIARHSASGVLHPISTNFLRPDSRKSSKLSFSSINRSRISDIEPAERTKTSVDNALRIDEKSVIEENTSGIPFSLPPGREEAVAKLPSAPNVVVNASENIFDREFLKDALGDGVQSLIEHLPANRMDKKAIVSSYLCPTLNHHPWCPSRPGQHGFLFVGLGKDKESYKSPVTRNLFVGLPKSHTRTRTFRYLGKYEVARVKPLSVEEWTTLANDVKHTYAKLTKDKCQDPRSSENIMLSYDMGDLLVPCVQLQYLGFDDSLYAALLSYKKVIRKSKAG</sequence>
<dbReference type="STRING" id="685588.A0A067TS12"/>